<accession>A0A543B035</accession>
<gene>
    <name evidence="2" type="ORF">FB566_3784</name>
</gene>
<keyword evidence="3" id="KW-1185">Reference proteome</keyword>
<sequence length="622" mass="62648">MVGFKELRDVVLDPLVEFADHARRIATELEQFGVDTHSQKSILSAVWEGIDAISAISRITGHADDYQKTSTDYRQIDGIIGNLANQIRLAKGMLDSAISMAPSIPGSIDDTGAITINYAALGANPAPAAVAAAQQRALQVREYLRRAVVMANDADRAAQAELNRLLSNENATTPGCPVPSPVGGDQAAVGRQPVVGGENGSTPVGGDAGQPGGDSASPGDGEVGTGQPGDGSASPGDGEVGTGQPGDGSGSPGSGQPGGQPGSGQPGGGDGNPGGGKTPSDGGQTPVTRDQRSDRQLIGDIMDKVGEALSGGDGPQPGERSDLQIIGDIIEGIGEALSGGDGDGAMPPPTTVPPPDVTLPPPTDPGDGTTPPPGDGDGTTPPPGDGDTPPGDGDTPPGDGDTPPGDGDTPPGDGDGDTPPDDGDGTTPPPGDGDTPPGDGDGDGETPGDGDGGDGDNDGDGDGDDDGDGDGPVTILPVGDLNTDQMANAVRIVEIGESLGISERGQAIALATAMQESSFRNLANTTLPDSLDIPNEGTGSDHDSVGLFQQRPSQGWGSIAECMDVEYATTKFYEELQRVDGWEDMEVAEAAQAVQRSAHPDAYARWEGMADEILQQVEQSRR</sequence>
<dbReference type="Proteomes" id="UP000317043">
    <property type="component" value="Unassembled WGS sequence"/>
</dbReference>
<feature type="compositionally biased region" description="Pro residues" evidence="1">
    <location>
        <begin position="346"/>
        <end position="384"/>
    </location>
</feature>
<feature type="region of interest" description="Disordered" evidence="1">
    <location>
        <begin position="169"/>
        <end position="480"/>
    </location>
</feature>
<organism evidence="2 3">
    <name type="scientific">Stackebrandtia endophytica</name>
    <dbReference type="NCBI Taxonomy" id="1496996"/>
    <lineage>
        <taxon>Bacteria</taxon>
        <taxon>Bacillati</taxon>
        <taxon>Actinomycetota</taxon>
        <taxon>Actinomycetes</taxon>
        <taxon>Glycomycetales</taxon>
        <taxon>Glycomycetaceae</taxon>
        <taxon>Stackebrandtia</taxon>
    </lineage>
</organism>
<reference evidence="2 3" key="1">
    <citation type="submission" date="2019-06" db="EMBL/GenBank/DDBJ databases">
        <title>Sequencing the genomes of 1000 actinobacteria strains.</title>
        <authorList>
            <person name="Klenk H.-P."/>
        </authorList>
    </citation>
    <scope>NUCLEOTIDE SEQUENCE [LARGE SCALE GENOMIC DNA]</scope>
    <source>
        <strain evidence="2 3">DSM 45928</strain>
    </source>
</reference>
<feature type="compositionally biased region" description="Low complexity" evidence="1">
    <location>
        <begin position="385"/>
        <end position="412"/>
    </location>
</feature>
<comment type="caution">
    <text evidence="2">The sequence shown here is derived from an EMBL/GenBank/DDBJ whole genome shotgun (WGS) entry which is preliminary data.</text>
</comment>
<protein>
    <submittedName>
        <fullName evidence="2">Uncharacterized protein</fullName>
    </submittedName>
</protein>
<dbReference type="InParanoid" id="A0A543B035"/>
<dbReference type="AlphaFoldDB" id="A0A543B035"/>
<feature type="compositionally biased region" description="Basic and acidic residues" evidence="1">
    <location>
        <begin position="289"/>
        <end position="306"/>
    </location>
</feature>
<evidence type="ECO:0000313" key="3">
    <source>
        <dbReference type="Proteomes" id="UP000317043"/>
    </source>
</evidence>
<name>A0A543B035_9ACTN</name>
<feature type="compositionally biased region" description="Gly residues" evidence="1">
    <location>
        <begin position="238"/>
        <end position="277"/>
    </location>
</feature>
<feature type="compositionally biased region" description="Acidic residues" evidence="1">
    <location>
        <begin position="414"/>
        <end position="424"/>
    </location>
</feature>
<feature type="compositionally biased region" description="Acidic residues" evidence="1">
    <location>
        <begin position="440"/>
        <end position="469"/>
    </location>
</feature>
<dbReference type="EMBL" id="VFOW01000001">
    <property type="protein sequence ID" value="TQL78202.1"/>
    <property type="molecule type" value="Genomic_DNA"/>
</dbReference>
<evidence type="ECO:0000256" key="1">
    <source>
        <dbReference type="SAM" id="MobiDB-lite"/>
    </source>
</evidence>
<evidence type="ECO:0000313" key="2">
    <source>
        <dbReference type="EMBL" id="TQL78202.1"/>
    </source>
</evidence>
<dbReference type="RefSeq" id="WP_142042278.1">
    <property type="nucleotide sequence ID" value="NZ_JBHTGS010000004.1"/>
</dbReference>
<proteinExistence type="predicted"/>
<feature type="compositionally biased region" description="Low complexity" evidence="1">
    <location>
        <begin position="325"/>
        <end position="335"/>
    </location>
</feature>
<dbReference type="OrthoDB" id="9815778at2"/>